<accession>A0A845DPL7</accession>
<keyword evidence="2" id="KW-0812">Transmembrane</keyword>
<dbReference type="Pfam" id="PF05901">
    <property type="entry name" value="Excalibur"/>
    <property type="match status" value="1"/>
</dbReference>
<dbReference type="InterPro" id="IPR008613">
    <property type="entry name" value="Excalibur_Ca-bd_domain"/>
</dbReference>
<dbReference type="SMART" id="SM00894">
    <property type="entry name" value="Excalibur"/>
    <property type="match status" value="1"/>
</dbReference>
<gene>
    <name evidence="5" type="ORF">GLW04_01310</name>
</gene>
<dbReference type="AlphaFoldDB" id="A0A845DPL7"/>
<evidence type="ECO:0000259" key="4">
    <source>
        <dbReference type="SMART" id="SM00894"/>
    </source>
</evidence>
<evidence type="ECO:0000256" key="3">
    <source>
        <dbReference type="SAM" id="SignalP"/>
    </source>
</evidence>
<feature type="transmembrane region" description="Helical" evidence="2">
    <location>
        <begin position="124"/>
        <end position="144"/>
    </location>
</feature>
<evidence type="ECO:0000313" key="5">
    <source>
        <dbReference type="EMBL" id="MYL18505.1"/>
    </source>
</evidence>
<dbReference type="EMBL" id="WMET01000001">
    <property type="protein sequence ID" value="MYL18505.1"/>
    <property type="molecule type" value="Genomic_DNA"/>
</dbReference>
<feature type="region of interest" description="Disordered" evidence="1">
    <location>
        <begin position="34"/>
        <end position="122"/>
    </location>
</feature>
<reference evidence="5 6" key="1">
    <citation type="submission" date="2019-11" db="EMBL/GenBank/DDBJ databases">
        <title>Genome sequences of 17 halophilic strains isolated from different environments.</title>
        <authorList>
            <person name="Furrow R.E."/>
        </authorList>
    </citation>
    <scope>NUCLEOTIDE SEQUENCE [LARGE SCALE GENOMIC DNA]</scope>
    <source>
        <strain evidence="5 6">22511_23_Filter</strain>
    </source>
</reference>
<keyword evidence="2" id="KW-1133">Transmembrane helix</keyword>
<dbReference type="Proteomes" id="UP000460949">
    <property type="component" value="Unassembled WGS sequence"/>
</dbReference>
<keyword evidence="3" id="KW-0732">Signal</keyword>
<evidence type="ECO:0000256" key="2">
    <source>
        <dbReference type="SAM" id="Phobius"/>
    </source>
</evidence>
<evidence type="ECO:0000313" key="6">
    <source>
        <dbReference type="Proteomes" id="UP000460949"/>
    </source>
</evidence>
<keyword evidence="2" id="KW-0472">Membrane</keyword>
<evidence type="ECO:0000256" key="1">
    <source>
        <dbReference type="SAM" id="MobiDB-lite"/>
    </source>
</evidence>
<feature type="domain" description="Excalibur calcium-binding" evidence="4">
    <location>
        <begin position="36"/>
        <end position="77"/>
    </location>
</feature>
<feature type="signal peptide" evidence="3">
    <location>
        <begin position="1"/>
        <end position="30"/>
    </location>
</feature>
<sequence>MYLKGVFLLKKLLACLFAIGLIFSSFGAVSADNHDGDKDCPDFASEEEAKEYWDEKGYSAENDPERLDRDGDGIPCEDPDSSSSDSSEESSDDMSSGDEDAAEEEETMSSEEEGGELPDTSAPYATYALLGMTLSVLGGTALVVRRREQ</sequence>
<feature type="compositionally biased region" description="Basic and acidic residues" evidence="1">
    <location>
        <begin position="50"/>
        <end position="72"/>
    </location>
</feature>
<organism evidence="5 6">
    <name type="scientific">Halobacillus litoralis</name>
    <dbReference type="NCBI Taxonomy" id="45668"/>
    <lineage>
        <taxon>Bacteria</taxon>
        <taxon>Bacillati</taxon>
        <taxon>Bacillota</taxon>
        <taxon>Bacilli</taxon>
        <taxon>Bacillales</taxon>
        <taxon>Bacillaceae</taxon>
        <taxon>Halobacillus</taxon>
    </lineage>
</organism>
<name>A0A845DPL7_9BACI</name>
<proteinExistence type="predicted"/>
<feature type="chain" id="PRO_5038649121" description="Excalibur calcium-binding domain-containing protein" evidence="3">
    <location>
        <begin position="31"/>
        <end position="149"/>
    </location>
</feature>
<protein>
    <recommendedName>
        <fullName evidence="4">Excalibur calcium-binding domain-containing protein</fullName>
    </recommendedName>
</protein>
<feature type="compositionally biased region" description="Acidic residues" evidence="1">
    <location>
        <begin position="75"/>
        <end position="116"/>
    </location>
</feature>
<comment type="caution">
    <text evidence="5">The sequence shown here is derived from an EMBL/GenBank/DDBJ whole genome shotgun (WGS) entry which is preliminary data.</text>
</comment>